<dbReference type="GO" id="GO:0008887">
    <property type="term" value="F:glycerate kinase activity"/>
    <property type="evidence" value="ECO:0007669"/>
    <property type="project" value="InterPro"/>
</dbReference>
<accession>A0AAJ0HJC6</accession>
<reference evidence="4" key="2">
    <citation type="submission" date="2023-06" db="EMBL/GenBank/DDBJ databases">
        <authorList>
            <consortium name="Lawrence Berkeley National Laboratory"/>
            <person name="Haridas S."/>
            <person name="Hensen N."/>
            <person name="Bonometti L."/>
            <person name="Westerberg I."/>
            <person name="Brannstrom I.O."/>
            <person name="Guillou S."/>
            <person name="Cros-Aarteil S."/>
            <person name="Calhoun S."/>
            <person name="Kuo A."/>
            <person name="Mondo S."/>
            <person name="Pangilinan J."/>
            <person name="Riley R."/>
            <person name="Labutti K."/>
            <person name="Andreopoulos B."/>
            <person name="Lipzen A."/>
            <person name="Chen C."/>
            <person name="Yanf M."/>
            <person name="Daum C."/>
            <person name="Ng V."/>
            <person name="Clum A."/>
            <person name="Steindorff A."/>
            <person name="Ohm R."/>
            <person name="Martin F."/>
            <person name="Silar P."/>
            <person name="Natvig D."/>
            <person name="Lalanne C."/>
            <person name="Gautier V."/>
            <person name="Ament-Velasquez S.L."/>
            <person name="Kruys A."/>
            <person name="Hutchinson M.I."/>
            <person name="Powell A.J."/>
            <person name="Barry K."/>
            <person name="Miller A.N."/>
            <person name="Grigoriev I.V."/>
            <person name="Debuchy R."/>
            <person name="Gladieux P."/>
            <person name="Thoren M.H."/>
            <person name="Johannesson H."/>
        </authorList>
    </citation>
    <scope>NUCLEOTIDE SEQUENCE</scope>
    <source>
        <strain evidence="4">CBS 955.72</strain>
    </source>
</reference>
<dbReference type="EMBL" id="JAUIQD010000004">
    <property type="protein sequence ID" value="KAK3353778.1"/>
    <property type="molecule type" value="Genomic_DNA"/>
</dbReference>
<dbReference type="InterPro" id="IPR018193">
    <property type="entry name" value="Glyc_kinase_flavodox-like_fold"/>
</dbReference>
<dbReference type="Gene3D" id="3.90.1510.10">
    <property type="entry name" value="Glycerate kinase, domain 2"/>
    <property type="match status" value="1"/>
</dbReference>
<gene>
    <name evidence="4" type="ORF">B0T25DRAFT_456034</name>
</gene>
<proteinExistence type="inferred from homology"/>
<evidence type="ECO:0000256" key="1">
    <source>
        <dbReference type="ARBA" id="ARBA00006284"/>
    </source>
</evidence>
<protein>
    <submittedName>
        <fullName evidence="4">Glycerate kinase</fullName>
    </submittedName>
</protein>
<keyword evidence="3 4" id="KW-0418">Kinase</keyword>
<dbReference type="PANTHER" id="PTHR21599">
    <property type="entry name" value="GLYCERATE KINASE"/>
    <property type="match status" value="1"/>
</dbReference>
<evidence type="ECO:0000313" key="5">
    <source>
        <dbReference type="Proteomes" id="UP001275084"/>
    </source>
</evidence>
<keyword evidence="5" id="KW-1185">Reference proteome</keyword>
<comment type="caution">
    <text evidence="4">The sequence shown here is derived from an EMBL/GenBank/DDBJ whole genome shotgun (WGS) entry which is preliminary data.</text>
</comment>
<dbReference type="NCBIfam" id="TIGR00045">
    <property type="entry name" value="glycerate kinase"/>
    <property type="match status" value="1"/>
</dbReference>
<name>A0AAJ0HJC6_9PEZI</name>
<dbReference type="InterPro" id="IPR036129">
    <property type="entry name" value="Glycerate_kinase_sf"/>
</dbReference>
<reference evidence="4" key="1">
    <citation type="journal article" date="2023" name="Mol. Phylogenet. Evol.">
        <title>Genome-scale phylogeny and comparative genomics of the fungal order Sordariales.</title>
        <authorList>
            <person name="Hensen N."/>
            <person name="Bonometti L."/>
            <person name="Westerberg I."/>
            <person name="Brannstrom I.O."/>
            <person name="Guillou S."/>
            <person name="Cros-Aarteil S."/>
            <person name="Calhoun S."/>
            <person name="Haridas S."/>
            <person name="Kuo A."/>
            <person name="Mondo S."/>
            <person name="Pangilinan J."/>
            <person name="Riley R."/>
            <person name="LaButti K."/>
            <person name="Andreopoulos B."/>
            <person name="Lipzen A."/>
            <person name="Chen C."/>
            <person name="Yan M."/>
            <person name="Daum C."/>
            <person name="Ng V."/>
            <person name="Clum A."/>
            <person name="Steindorff A."/>
            <person name="Ohm R.A."/>
            <person name="Martin F."/>
            <person name="Silar P."/>
            <person name="Natvig D.O."/>
            <person name="Lalanne C."/>
            <person name="Gautier V."/>
            <person name="Ament-Velasquez S.L."/>
            <person name="Kruys A."/>
            <person name="Hutchinson M.I."/>
            <person name="Powell A.J."/>
            <person name="Barry K."/>
            <person name="Miller A.N."/>
            <person name="Grigoriev I.V."/>
            <person name="Debuchy R."/>
            <person name="Gladieux P."/>
            <person name="Hiltunen Thoren M."/>
            <person name="Johannesson H."/>
        </authorList>
    </citation>
    <scope>NUCLEOTIDE SEQUENCE</scope>
    <source>
        <strain evidence="4">CBS 955.72</strain>
    </source>
</reference>
<evidence type="ECO:0000256" key="3">
    <source>
        <dbReference type="ARBA" id="ARBA00022777"/>
    </source>
</evidence>
<evidence type="ECO:0000313" key="4">
    <source>
        <dbReference type="EMBL" id="KAK3353778.1"/>
    </source>
</evidence>
<dbReference type="PIRSF" id="PIRSF006078">
    <property type="entry name" value="GlxK"/>
    <property type="match status" value="1"/>
</dbReference>
<dbReference type="Proteomes" id="UP001275084">
    <property type="component" value="Unassembled WGS sequence"/>
</dbReference>
<dbReference type="PANTHER" id="PTHR21599:SF0">
    <property type="entry name" value="GLYCERATE KINASE"/>
    <property type="match status" value="1"/>
</dbReference>
<dbReference type="InterPro" id="IPR004381">
    <property type="entry name" value="Glycerate_kinase"/>
</dbReference>
<dbReference type="InterPro" id="IPR018197">
    <property type="entry name" value="Glycerate_kinase_RE-like"/>
</dbReference>
<dbReference type="Gene3D" id="3.40.50.10350">
    <property type="entry name" value="Glycerate kinase, domain 1"/>
    <property type="match status" value="1"/>
</dbReference>
<dbReference type="AlphaFoldDB" id="A0AAJ0HJC6"/>
<dbReference type="Pfam" id="PF02595">
    <property type="entry name" value="Gly_kinase"/>
    <property type="match status" value="1"/>
</dbReference>
<dbReference type="SUPFAM" id="SSF110738">
    <property type="entry name" value="Glycerate kinase I"/>
    <property type="match status" value="1"/>
</dbReference>
<organism evidence="4 5">
    <name type="scientific">Lasiosphaeria hispida</name>
    <dbReference type="NCBI Taxonomy" id="260671"/>
    <lineage>
        <taxon>Eukaryota</taxon>
        <taxon>Fungi</taxon>
        <taxon>Dikarya</taxon>
        <taxon>Ascomycota</taxon>
        <taxon>Pezizomycotina</taxon>
        <taxon>Sordariomycetes</taxon>
        <taxon>Sordariomycetidae</taxon>
        <taxon>Sordariales</taxon>
        <taxon>Lasiosphaeriaceae</taxon>
        <taxon>Lasiosphaeria</taxon>
    </lineage>
</organism>
<keyword evidence="2" id="KW-0808">Transferase</keyword>
<comment type="similarity">
    <text evidence="1">Belongs to the glycerate kinase type-1 family.</text>
</comment>
<dbReference type="GO" id="GO:0031388">
    <property type="term" value="P:organic acid phosphorylation"/>
    <property type="evidence" value="ECO:0007669"/>
    <property type="project" value="InterPro"/>
</dbReference>
<sequence length="422" mass="44666">MASTGQPPSASPTASLPSSRTPLRILVAPSSFKESAGADQIADWIEQGFRKVIPATNALEVYKFPLYDGEGFTKALVKQNGGVLSSMAVRGPAGRPLIAPYGLIDNGTTGVMDIASAAGLQHLSEHERNPLTTTSFGVGTLLEAVVQSGCTKIIIACGDSGTSDASVGLLGALGVTFTDAERRVLDPASGGQTLSSIDHINWPAPGSNPTFERIRHIDIEVVCNLCNYLSGSDGVARVYGPQKGATAEQVDSLAEGTEHFSRVLDKETSKCIRDAPGSGASGGIGAALIALGAKMYGRRESFSRYFDLDTVLLSKRWHLVVTGEGQLDKSSDGKATVEFAKLAKENGIPVVCLVGSRKKGPYVDGGHDYCIDWVHGIINREMTLQKAMRIVSELVRDASADLMRALRVGMDIGFAREAQLGW</sequence>
<evidence type="ECO:0000256" key="2">
    <source>
        <dbReference type="ARBA" id="ARBA00022679"/>
    </source>
</evidence>